<reference evidence="1 2" key="1">
    <citation type="submission" date="2019-05" db="EMBL/GenBank/DDBJ databases">
        <title>Hymenobacter edaphi sp. nov., isolated from abandoned arsenic-contaminated farmland soil.</title>
        <authorList>
            <person name="Nie L."/>
        </authorList>
    </citation>
    <scope>NUCLEOTIDE SEQUENCE [LARGE SCALE GENOMIC DNA]</scope>
    <source>
        <strain evidence="1 2">1-3-3-8</strain>
    </source>
</reference>
<name>A0A5R8WIW2_9BACT</name>
<dbReference type="AlphaFoldDB" id="A0A5R8WIW2"/>
<comment type="caution">
    <text evidence="1">The sequence shown here is derived from an EMBL/GenBank/DDBJ whole genome shotgun (WGS) entry which is preliminary data.</text>
</comment>
<keyword evidence="2" id="KW-1185">Reference proteome</keyword>
<organism evidence="1 2">
    <name type="scientific">Hymenobacter jeollabukensis</name>
    <dbReference type="NCBI Taxonomy" id="2025313"/>
    <lineage>
        <taxon>Bacteria</taxon>
        <taxon>Pseudomonadati</taxon>
        <taxon>Bacteroidota</taxon>
        <taxon>Cytophagia</taxon>
        <taxon>Cytophagales</taxon>
        <taxon>Hymenobacteraceae</taxon>
        <taxon>Hymenobacter</taxon>
    </lineage>
</organism>
<protein>
    <submittedName>
        <fullName evidence="1">Cell envelope integrity protein CreD</fullName>
    </submittedName>
</protein>
<gene>
    <name evidence="1" type="ORF">FDY95_22915</name>
</gene>
<accession>A0A5R8WIW2</accession>
<sequence length="108" mass="11595">MTPEPQELTVGDAVLTVRERNIGVVYAVDPAGSGRFSVSVLLSDGTDAGSYSPGQADELLQRLGPTGVTYSFHSAMRLRRDWQSGYFKQAFATARLLAGFVDPDLLGT</sequence>
<dbReference type="OrthoDB" id="885409at2"/>
<evidence type="ECO:0000313" key="1">
    <source>
        <dbReference type="EMBL" id="TLM88690.1"/>
    </source>
</evidence>
<dbReference type="EMBL" id="VAJM01000016">
    <property type="protein sequence ID" value="TLM88690.1"/>
    <property type="molecule type" value="Genomic_DNA"/>
</dbReference>
<dbReference type="Proteomes" id="UP000305517">
    <property type="component" value="Unassembled WGS sequence"/>
</dbReference>
<evidence type="ECO:0000313" key="2">
    <source>
        <dbReference type="Proteomes" id="UP000305517"/>
    </source>
</evidence>
<dbReference type="RefSeq" id="WP_138081488.1">
    <property type="nucleotide sequence ID" value="NZ_VAJM01000016.1"/>
</dbReference>
<proteinExistence type="predicted"/>